<feature type="compositionally biased region" description="Gly residues" evidence="1">
    <location>
        <begin position="344"/>
        <end position="354"/>
    </location>
</feature>
<organism evidence="3 4">
    <name type="scientific">Paraburkholderia sprentiae WSM5005</name>
    <dbReference type="NCBI Taxonomy" id="754502"/>
    <lineage>
        <taxon>Bacteria</taxon>
        <taxon>Pseudomonadati</taxon>
        <taxon>Pseudomonadota</taxon>
        <taxon>Betaproteobacteria</taxon>
        <taxon>Burkholderiales</taxon>
        <taxon>Burkholderiaceae</taxon>
        <taxon>Paraburkholderia</taxon>
    </lineage>
</organism>
<feature type="signal peptide" evidence="2">
    <location>
        <begin position="1"/>
        <end position="46"/>
    </location>
</feature>
<dbReference type="Pfam" id="PF11737">
    <property type="entry name" value="DUF3300"/>
    <property type="match status" value="1"/>
</dbReference>
<evidence type="ECO:0000313" key="3">
    <source>
        <dbReference type="EMBL" id="APA87693.1"/>
    </source>
</evidence>
<keyword evidence="4" id="KW-1185">Reference proteome</keyword>
<dbReference type="PANTHER" id="PTHR40269:SF1">
    <property type="entry name" value="OUTER MEMBRANE PROTEIN"/>
    <property type="match status" value="1"/>
</dbReference>
<dbReference type="Proteomes" id="UP000179860">
    <property type="component" value="Chromosome 2"/>
</dbReference>
<name>A0A1I9YN10_9BURK</name>
<dbReference type="EMBL" id="CP017562">
    <property type="protein sequence ID" value="APA87693.1"/>
    <property type="molecule type" value="Genomic_DNA"/>
</dbReference>
<evidence type="ECO:0000256" key="2">
    <source>
        <dbReference type="SAM" id="SignalP"/>
    </source>
</evidence>
<proteinExistence type="predicted"/>
<dbReference type="InterPro" id="IPR021728">
    <property type="entry name" value="DUF3300"/>
</dbReference>
<reference evidence="3" key="1">
    <citation type="submission" date="2016-09" db="EMBL/GenBank/DDBJ databases">
        <title>The Complete Genome of Burkholderia sprentiae wsm5005.</title>
        <authorList>
            <person name="De Meyer S."/>
            <person name="Wang P."/>
            <person name="Terpolilli J."/>
        </authorList>
    </citation>
    <scope>NUCLEOTIDE SEQUENCE [LARGE SCALE GENOMIC DNA]</scope>
    <source>
        <strain evidence="3">WSM5005</strain>
    </source>
</reference>
<dbReference type="AlphaFoldDB" id="A0A1I9YN10"/>
<protein>
    <submittedName>
        <fullName evidence="3">DUF3300 domain-containing protein</fullName>
    </submittedName>
</protein>
<evidence type="ECO:0000313" key="4">
    <source>
        <dbReference type="Proteomes" id="UP000179860"/>
    </source>
</evidence>
<feature type="compositionally biased region" description="Polar residues" evidence="1">
    <location>
        <begin position="402"/>
        <end position="413"/>
    </location>
</feature>
<accession>A0A1I9YN10</accession>
<dbReference type="OrthoDB" id="197257at2"/>
<gene>
    <name evidence="3" type="ORF">BJG93_19680</name>
</gene>
<dbReference type="KEGG" id="pspw:BJG93_19680"/>
<dbReference type="PANTHER" id="PTHR40269">
    <property type="entry name" value="OUTER MEMBRANE PROTEIN-RELATED"/>
    <property type="match status" value="1"/>
</dbReference>
<feature type="compositionally biased region" description="Low complexity" evidence="1">
    <location>
        <begin position="443"/>
        <end position="453"/>
    </location>
</feature>
<feature type="compositionally biased region" description="Gly residues" evidence="1">
    <location>
        <begin position="454"/>
        <end position="489"/>
    </location>
</feature>
<dbReference type="STRING" id="754502.BJG93_19680"/>
<sequence>MDRGPRALARIIPFATTVDRRARRVSHVLGAALLACCGAFSALSLAQAPAATAPANAAPNAPVPAATLDQLVGPIALYPDDLIAIILPASTYPVEIVQADRFLDQYKANKSLKLNDAWHDPVKALLNYPDIVKNMSSDLDWTINLGEAVVADQSSVLEAIQRFRRQTQSAGHLKSDDKQVVVVEKEVIKIQPADPQVIYVPQYNPQTVVVASAPVTYAYAPTPYPAYYYPYAPGAALATGLIWGAAITAAWNGGHYQTNYGGGGNNNININRERNVERGDRSVERGDRNVERGNINTGDVNRGGGRGQAGGSSAWTPDKKPGQVSGVADRSARTQRVGDPPSRGGAGAGAGAGAGGNRGGAGGGDFGGRGAGGAGGGAGANFAGGGGGANFAGGGAGAQGRPQPSQRPATSAGTREANPRAAQSRGGDAFSGYGSARDAQANSARGAASRQSAQGGGGFSGGGGGRGGGGGFSPRGGGGGGGRGGGGRR</sequence>
<feature type="chain" id="PRO_5009607502" evidence="2">
    <location>
        <begin position="47"/>
        <end position="489"/>
    </location>
</feature>
<keyword evidence="2" id="KW-0732">Signal</keyword>
<dbReference type="RefSeq" id="WP_071336614.1">
    <property type="nucleotide sequence ID" value="NZ_CP017562.2"/>
</dbReference>
<feature type="compositionally biased region" description="Gly residues" evidence="1">
    <location>
        <begin position="301"/>
        <end position="310"/>
    </location>
</feature>
<feature type="region of interest" description="Disordered" evidence="1">
    <location>
        <begin position="274"/>
        <end position="354"/>
    </location>
</feature>
<feature type="region of interest" description="Disordered" evidence="1">
    <location>
        <begin position="380"/>
        <end position="489"/>
    </location>
</feature>
<feature type="compositionally biased region" description="Basic and acidic residues" evidence="1">
    <location>
        <begin position="274"/>
        <end position="291"/>
    </location>
</feature>
<reference evidence="3" key="2">
    <citation type="submission" date="2021-06" db="EMBL/GenBank/DDBJ databases">
        <authorList>
            <person name="Rogers T.H."/>
            <person name="Ramsay J.P."/>
            <person name="Wang P."/>
            <person name="Terpolilli J."/>
        </authorList>
    </citation>
    <scope>NUCLEOTIDE SEQUENCE [LARGE SCALE GENOMIC DNA]</scope>
    <source>
        <strain evidence="3">WSM5005</strain>
    </source>
</reference>
<feature type="compositionally biased region" description="Gly residues" evidence="1">
    <location>
        <begin position="380"/>
        <end position="398"/>
    </location>
</feature>
<evidence type="ECO:0000256" key="1">
    <source>
        <dbReference type="SAM" id="MobiDB-lite"/>
    </source>
</evidence>